<organism evidence="1 2">
    <name type="scientific">Platanthera guangdongensis</name>
    <dbReference type="NCBI Taxonomy" id="2320717"/>
    <lineage>
        <taxon>Eukaryota</taxon>
        <taxon>Viridiplantae</taxon>
        <taxon>Streptophyta</taxon>
        <taxon>Embryophyta</taxon>
        <taxon>Tracheophyta</taxon>
        <taxon>Spermatophyta</taxon>
        <taxon>Magnoliopsida</taxon>
        <taxon>Liliopsida</taxon>
        <taxon>Asparagales</taxon>
        <taxon>Orchidaceae</taxon>
        <taxon>Orchidoideae</taxon>
        <taxon>Orchideae</taxon>
        <taxon>Orchidinae</taxon>
        <taxon>Platanthera</taxon>
    </lineage>
</organism>
<proteinExistence type="predicted"/>
<protein>
    <submittedName>
        <fullName evidence="1">Uncharacterized protein</fullName>
    </submittedName>
</protein>
<keyword evidence="2" id="KW-1185">Reference proteome</keyword>
<name>A0ABR2LYX9_9ASPA</name>
<accession>A0ABR2LYX9</accession>
<evidence type="ECO:0000313" key="2">
    <source>
        <dbReference type="Proteomes" id="UP001412067"/>
    </source>
</evidence>
<evidence type="ECO:0000313" key="1">
    <source>
        <dbReference type="EMBL" id="KAK8953582.1"/>
    </source>
</evidence>
<dbReference type="Proteomes" id="UP001412067">
    <property type="component" value="Unassembled WGS sequence"/>
</dbReference>
<reference evidence="1 2" key="1">
    <citation type="journal article" date="2022" name="Nat. Plants">
        <title>Genomes of leafy and leafless Platanthera orchids illuminate the evolution of mycoheterotrophy.</title>
        <authorList>
            <person name="Li M.H."/>
            <person name="Liu K.W."/>
            <person name="Li Z."/>
            <person name="Lu H.C."/>
            <person name="Ye Q.L."/>
            <person name="Zhang D."/>
            <person name="Wang J.Y."/>
            <person name="Li Y.F."/>
            <person name="Zhong Z.M."/>
            <person name="Liu X."/>
            <person name="Yu X."/>
            <person name="Liu D.K."/>
            <person name="Tu X.D."/>
            <person name="Liu B."/>
            <person name="Hao Y."/>
            <person name="Liao X.Y."/>
            <person name="Jiang Y.T."/>
            <person name="Sun W.H."/>
            <person name="Chen J."/>
            <person name="Chen Y.Q."/>
            <person name="Ai Y."/>
            <person name="Zhai J.W."/>
            <person name="Wu S.S."/>
            <person name="Zhou Z."/>
            <person name="Hsiao Y.Y."/>
            <person name="Wu W.L."/>
            <person name="Chen Y.Y."/>
            <person name="Lin Y.F."/>
            <person name="Hsu J.L."/>
            <person name="Li C.Y."/>
            <person name="Wang Z.W."/>
            <person name="Zhao X."/>
            <person name="Zhong W.Y."/>
            <person name="Ma X.K."/>
            <person name="Ma L."/>
            <person name="Huang J."/>
            <person name="Chen G.Z."/>
            <person name="Huang M.Z."/>
            <person name="Huang L."/>
            <person name="Peng D.H."/>
            <person name="Luo Y.B."/>
            <person name="Zou S.Q."/>
            <person name="Chen S.P."/>
            <person name="Lan S."/>
            <person name="Tsai W.C."/>
            <person name="Van de Peer Y."/>
            <person name="Liu Z.J."/>
        </authorList>
    </citation>
    <scope>NUCLEOTIDE SEQUENCE [LARGE SCALE GENOMIC DNA]</scope>
    <source>
        <strain evidence="1">Lor288</strain>
    </source>
</reference>
<sequence>MGFSGVGCVLGGLLGECRLQFEGLTGSRNSIGRGCLQGRKDGGVRPGREMDWKGSPFDGEGLDGAVLQWGCMDKMLAAGGVRQGLEQPKGRGAVVLGERKKDGDIALVKNNAYVGAKIAVALAHLRQRKAVMVEAIKNKGKKANEGSEHREVFYVR</sequence>
<comment type="caution">
    <text evidence="1">The sequence shown here is derived from an EMBL/GenBank/DDBJ whole genome shotgun (WGS) entry which is preliminary data.</text>
</comment>
<gene>
    <name evidence="1" type="ORF">KSP40_PGU007606</name>
</gene>
<dbReference type="EMBL" id="JBBWWR010000014">
    <property type="protein sequence ID" value="KAK8953582.1"/>
    <property type="molecule type" value="Genomic_DNA"/>
</dbReference>